<sequence>MSDQQNSGGRNIMLMMSLIGAAVIAAGGGGYALWSWYAKPPEAASRVDLNRVAGTAQSSAQESPAYRELLRENNARGAQSAAAQNGSFIASIPLQQDVIVPQATASSRSATPVPRPASGQQTTGRTQEQEKALNEARQKALAGLLVRMQKAPTAADLPEAQVLGGKDGGWSAWRDSLPGSDVQLAADRRRQDVLSGQPPVEVVAPYWRGPGEIYTGVNSDNGATPVLGRFTTGPYAGAVLKASDGAKLSGDGVIIHFTTMAFAGQNYKIDAYALQDDTLVANVSTDVEHHYFRRIILPSILKGIGGTGDLYAQSNTQLLSNGFNTVTTRPSTPDASAVAGVIVGDTAGQAAQVLTSDAARLPDRTVTVNNGQVVAIQFMRGVYSTDAEAPQGASSTANSAVAFTGGSSNPSPSAAQLRTETQARIRAAQQKEGANE</sequence>
<keyword evidence="2" id="KW-0472">Membrane</keyword>
<keyword evidence="2" id="KW-1133">Transmembrane helix</keyword>
<feature type="region of interest" description="Disordered" evidence="1">
    <location>
        <begin position="104"/>
        <end position="135"/>
    </location>
</feature>
<organism evidence="3 4">
    <name type="scientific">Rahnella sikkimica</name>
    <dbReference type="NCBI Taxonomy" id="1805933"/>
    <lineage>
        <taxon>Bacteria</taxon>
        <taxon>Pseudomonadati</taxon>
        <taxon>Pseudomonadota</taxon>
        <taxon>Gammaproteobacteria</taxon>
        <taxon>Enterobacterales</taxon>
        <taxon>Yersiniaceae</taxon>
        <taxon>Rahnella</taxon>
    </lineage>
</organism>
<keyword evidence="2" id="KW-0812">Transmembrane</keyword>
<evidence type="ECO:0000256" key="2">
    <source>
        <dbReference type="SAM" id="Phobius"/>
    </source>
</evidence>
<dbReference type="CDD" id="cd16431">
    <property type="entry name" value="IcmE"/>
    <property type="match status" value="1"/>
</dbReference>
<reference evidence="4" key="1">
    <citation type="submission" date="2017-01" db="EMBL/GenBank/DDBJ databases">
        <title>Genome sequence of Rouxiella sp. ERMR1:05.</title>
        <authorList>
            <person name="Kumar R."/>
            <person name="Singh D."/>
            <person name="Kumar S."/>
        </authorList>
    </citation>
    <scope>NUCLEOTIDE SEQUENCE [LARGE SCALE GENOMIC DNA]</scope>
    <source>
        <strain evidence="4">ERMR1:05</strain>
        <plasmid evidence="4">unnamed3</plasmid>
    </source>
</reference>
<evidence type="ECO:0000256" key="1">
    <source>
        <dbReference type="SAM" id="MobiDB-lite"/>
    </source>
</evidence>
<name>A0A2L1UZ93_9GAMM</name>
<geneLocation type="plasmid" evidence="3 4">
    <name>unnamed3</name>
</geneLocation>
<dbReference type="RefSeq" id="WP_104925536.1">
    <property type="nucleotide sequence ID" value="NZ_CP019065.1"/>
</dbReference>
<dbReference type="Proteomes" id="UP000239197">
    <property type="component" value="Plasmid unnamed3"/>
</dbReference>
<gene>
    <name evidence="3" type="ORF">BV494_25400</name>
</gene>
<dbReference type="AlphaFoldDB" id="A0A2L1UZ93"/>
<dbReference type="InterPro" id="IPR049855">
    <property type="entry name" value="DotG/IcmE-like_C"/>
</dbReference>
<feature type="transmembrane region" description="Helical" evidence="2">
    <location>
        <begin position="12"/>
        <end position="37"/>
    </location>
</feature>
<keyword evidence="3" id="KW-0614">Plasmid</keyword>
<accession>A0A2L1UZ93</accession>
<evidence type="ECO:0000313" key="4">
    <source>
        <dbReference type="Proteomes" id="UP000239197"/>
    </source>
</evidence>
<proteinExistence type="predicted"/>
<feature type="compositionally biased region" description="Polar residues" evidence="1">
    <location>
        <begin position="392"/>
        <end position="422"/>
    </location>
</feature>
<dbReference type="EMBL" id="CP019065">
    <property type="protein sequence ID" value="AVF38217.1"/>
    <property type="molecule type" value="Genomic_DNA"/>
</dbReference>
<dbReference type="OrthoDB" id="8680684at2"/>
<protein>
    <submittedName>
        <fullName evidence="3">Conjugal transfer protein</fullName>
    </submittedName>
</protein>
<evidence type="ECO:0000313" key="3">
    <source>
        <dbReference type="EMBL" id="AVF38217.1"/>
    </source>
</evidence>
<keyword evidence="4" id="KW-1185">Reference proteome</keyword>
<dbReference type="KEGG" id="rox:BV494_25400"/>
<feature type="region of interest" description="Disordered" evidence="1">
    <location>
        <begin position="388"/>
        <end position="436"/>
    </location>
</feature>
<dbReference type="NCBIfam" id="NF033884">
    <property type="entry name" value="conj_TraO_IncI1"/>
    <property type="match status" value="1"/>
</dbReference>